<sequence length="51" mass="5248">MSVVVAAIAVFPVLTLLLIGLAKTENGLARPVKPRITPADLPVPAPETTVS</sequence>
<organism evidence="1 2">
    <name type="scientific">Kineosporia succinea</name>
    <dbReference type="NCBI Taxonomy" id="84632"/>
    <lineage>
        <taxon>Bacteria</taxon>
        <taxon>Bacillati</taxon>
        <taxon>Actinomycetota</taxon>
        <taxon>Actinomycetes</taxon>
        <taxon>Kineosporiales</taxon>
        <taxon>Kineosporiaceae</taxon>
        <taxon>Kineosporia</taxon>
    </lineage>
</organism>
<evidence type="ECO:0000313" key="1">
    <source>
        <dbReference type="EMBL" id="MDP9826483.1"/>
    </source>
</evidence>
<accession>A0ABT9P1D3</accession>
<proteinExistence type="predicted"/>
<name>A0ABT9P1D3_9ACTN</name>
<reference evidence="1 2" key="1">
    <citation type="submission" date="2023-07" db="EMBL/GenBank/DDBJ databases">
        <title>Sequencing the genomes of 1000 actinobacteria strains.</title>
        <authorList>
            <person name="Klenk H.-P."/>
        </authorList>
    </citation>
    <scope>NUCLEOTIDE SEQUENCE [LARGE SCALE GENOMIC DNA]</scope>
    <source>
        <strain evidence="1 2">DSM 44388</strain>
    </source>
</reference>
<dbReference type="RefSeq" id="WP_307241311.1">
    <property type="nucleotide sequence ID" value="NZ_JAUSQZ010000001.1"/>
</dbReference>
<keyword evidence="2" id="KW-1185">Reference proteome</keyword>
<dbReference type="Proteomes" id="UP001235712">
    <property type="component" value="Unassembled WGS sequence"/>
</dbReference>
<comment type="caution">
    <text evidence="1">The sequence shown here is derived from an EMBL/GenBank/DDBJ whole genome shotgun (WGS) entry which is preliminary data.</text>
</comment>
<evidence type="ECO:0000313" key="2">
    <source>
        <dbReference type="Proteomes" id="UP001235712"/>
    </source>
</evidence>
<protein>
    <submittedName>
        <fullName evidence="1">Uncharacterized protein</fullName>
    </submittedName>
</protein>
<dbReference type="EMBL" id="JAUSQZ010000001">
    <property type="protein sequence ID" value="MDP9826483.1"/>
    <property type="molecule type" value="Genomic_DNA"/>
</dbReference>
<gene>
    <name evidence="1" type="ORF">J2S57_002232</name>
</gene>